<keyword evidence="3" id="KW-1185">Reference proteome</keyword>
<accession>A0AA35WS06</accession>
<feature type="chain" id="PRO_5041330095" evidence="1">
    <location>
        <begin position="20"/>
        <end position="106"/>
    </location>
</feature>
<reference evidence="2" key="1">
    <citation type="submission" date="2023-03" db="EMBL/GenBank/DDBJ databases">
        <authorList>
            <person name="Steffen K."/>
            <person name="Cardenas P."/>
        </authorList>
    </citation>
    <scope>NUCLEOTIDE SEQUENCE</scope>
</reference>
<sequence length="106" mass="11578">MRLLTAALFLGLLLSLARAQTVFRVGCNTTNDGGLYRITCTEAEGSDTIVSYNYTINGVFQGTRTGGDFPIVIGKEDLNLGENTVKIVFTSARRATVELEILLRNF</sequence>
<comment type="caution">
    <text evidence="2">The sequence shown here is derived from an EMBL/GenBank/DDBJ whole genome shotgun (WGS) entry which is preliminary data.</text>
</comment>
<keyword evidence="1" id="KW-0732">Signal</keyword>
<feature type="non-terminal residue" evidence="2">
    <location>
        <position position="1"/>
    </location>
</feature>
<evidence type="ECO:0000256" key="1">
    <source>
        <dbReference type="SAM" id="SignalP"/>
    </source>
</evidence>
<gene>
    <name evidence="2" type="ORF">GBAR_LOCUS14120</name>
</gene>
<protein>
    <submittedName>
        <fullName evidence="2">Uncharacterized protein</fullName>
    </submittedName>
</protein>
<evidence type="ECO:0000313" key="2">
    <source>
        <dbReference type="EMBL" id="CAI8024297.1"/>
    </source>
</evidence>
<evidence type="ECO:0000313" key="3">
    <source>
        <dbReference type="Proteomes" id="UP001174909"/>
    </source>
</evidence>
<proteinExistence type="predicted"/>
<dbReference type="AlphaFoldDB" id="A0AA35WS06"/>
<dbReference type="EMBL" id="CASHTH010002069">
    <property type="protein sequence ID" value="CAI8024297.1"/>
    <property type="molecule type" value="Genomic_DNA"/>
</dbReference>
<dbReference type="Proteomes" id="UP001174909">
    <property type="component" value="Unassembled WGS sequence"/>
</dbReference>
<feature type="signal peptide" evidence="1">
    <location>
        <begin position="1"/>
        <end position="19"/>
    </location>
</feature>
<name>A0AA35WS06_GEOBA</name>
<organism evidence="2 3">
    <name type="scientific">Geodia barretti</name>
    <name type="common">Barrett's horny sponge</name>
    <dbReference type="NCBI Taxonomy" id="519541"/>
    <lineage>
        <taxon>Eukaryota</taxon>
        <taxon>Metazoa</taxon>
        <taxon>Porifera</taxon>
        <taxon>Demospongiae</taxon>
        <taxon>Heteroscleromorpha</taxon>
        <taxon>Tetractinellida</taxon>
        <taxon>Astrophorina</taxon>
        <taxon>Geodiidae</taxon>
        <taxon>Geodia</taxon>
    </lineage>
</organism>